<dbReference type="Proteomes" id="UP000184108">
    <property type="component" value="Unassembled WGS sequence"/>
</dbReference>
<evidence type="ECO:0000313" key="2">
    <source>
        <dbReference type="EMBL" id="SHG00056.1"/>
    </source>
</evidence>
<keyword evidence="1" id="KW-0812">Transmembrane</keyword>
<protein>
    <recommendedName>
        <fullName evidence="4">PH domain-containing protein</fullName>
    </recommendedName>
</protein>
<dbReference type="RefSeq" id="WP_073174542.1">
    <property type="nucleotide sequence ID" value="NZ_FQVE01000004.1"/>
</dbReference>
<evidence type="ECO:0000256" key="1">
    <source>
        <dbReference type="SAM" id="Phobius"/>
    </source>
</evidence>
<organism evidence="2 3">
    <name type="scientific">Chryseobacterium vrystaatense</name>
    <dbReference type="NCBI Taxonomy" id="307480"/>
    <lineage>
        <taxon>Bacteria</taxon>
        <taxon>Pseudomonadati</taxon>
        <taxon>Bacteroidota</taxon>
        <taxon>Flavobacteriia</taxon>
        <taxon>Flavobacteriales</taxon>
        <taxon>Weeksellaceae</taxon>
        <taxon>Chryseobacterium group</taxon>
        <taxon>Chryseobacterium</taxon>
    </lineage>
</organism>
<name>A0A1M5G8L3_9FLAO</name>
<dbReference type="AlphaFoldDB" id="A0A1M5G8L3"/>
<accession>A0A1M5G8L3</accession>
<proteinExistence type="predicted"/>
<feature type="transmembrane region" description="Helical" evidence="1">
    <location>
        <begin position="41"/>
        <end position="62"/>
    </location>
</feature>
<feature type="transmembrane region" description="Helical" evidence="1">
    <location>
        <begin position="17"/>
        <end position="35"/>
    </location>
</feature>
<keyword evidence="1" id="KW-1133">Transmembrane helix</keyword>
<dbReference type="EMBL" id="FQVE01000004">
    <property type="protein sequence ID" value="SHG00056.1"/>
    <property type="molecule type" value="Genomic_DNA"/>
</dbReference>
<evidence type="ECO:0008006" key="4">
    <source>
        <dbReference type="Google" id="ProtNLM"/>
    </source>
</evidence>
<reference evidence="3" key="1">
    <citation type="submission" date="2016-11" db="EMBL/GenBank/DDBJ databases">
        <authorList>
            <person name="Varghese N."/>
            <person name="Submissions S."/>
        </authorList>
    </citation>
    <scope>NUCLEOTIDE SEQUENCE [LARGE SCALE GENOMIC DNA]</scope>
    <source>
        <strain evidence="3">YR203</strain>
    </source>
</reference>
<evidence type="ECO:0000313" key="3">
    <source>
        <dbReference type="Proteomes" id="UP000184108"/>
    </source>
</evidence>
<sequence>MQKIPTEEFYAPRWQKIMYSTASAIVFVLGINVLMIKEPNWIIFLAPFIFIISFCMLLYTRLKLIISDDKIRLTGGLKRYHFLWSDIKKIDMVRLGKYRTPVVTIYYSGGKVTLSKSLYLIEFNRILLLLEMKVNPELFTENYQKIRHQMD</sequence>
<keyword evidence="1" id="KW-0472">Membrane</keyword>
<gene>
    <name evidence="2" type="ORF">SAMN02787073_3272</name>
</gene>